<dbReference type="SUPFAM" id="SSF51905">
    <property type="entry name" value="FAD/NAD(P)-binding domain"/>
    <property type="match status" value="1"/>
</dbReference>
<feature type="domain" description="Amine oxidase" evidence="1">
    <location>
        <begin position="12"/>
        <end position="279"/>
    </location>
</feature>
<dbReference type="PANTHER" id="PTHR43734:SF1">
    <property type="entry name" value="PHYTOENE DESATURASE"/>
    <property type="match status" value="1"/>
</dbReference>
<dbReference type="RefSeq" id="WP_191197765.1">
    <property type="nucleotide sequence ID" value="NZ_BAAAPA010000002.1"/>
</dbReference>
<keyword evidence="3" id="KW-1185">Reference proteome</keyword>
<name>A0ABR8ME02_9ACTN</name>
<dbReference type="PRINTS" id="PR00419">
    <property type="entry name" value="ADXRDTASE"/>
</dbReference>
<dbReference type="Pfam" id="PF01593">
    <property type="entry name" value="Amino_oxidase"/>
    <property type="match status" value="1"/>
</dbReference>
<protein>
    <submittedName>
        <fullName evidence="2">FAD-dependent oxidoreductase</fullName>
    </submittedName>
</protein>
<reference evidence="2 3" key="1">
    <citation type="submission" date="2020-09" db="EMBL/GenBank/DDBJ databases">
        <title>novel species in genus Nocardioides.</title>
        <authorList>
            <person name="Zhang G."/>
        </authorList>
    </citation>
    <scope>NUCLEOTIDE SEQUENCE [LARGE SCALE GENOMIC DNA]</scope>
    <source>
        <strain evidence="2 3">19197</strain>
    </source>
</reference>
<evidence type="ECO:0000259" key="1">
    <source>
        <dbReference type="Pfam" id="PF01593"/>
    </source>
</evidence>
<dbReference type="PANTHER" id="PTHR43734">
    <property type="entry name" value="PHYTOENE DESATURASE"/>
    <property type="match status" value="1"/>
</dbReference>
<comment type="caution">
    <text evidence="2">The sequence shown here is derived from an EMBL/GenBank/DDBJ whole genome shotgun (WGS) entry which is preliminary data.</text>
</comment>
<dbReference type="InterPro" id="IPR002937">
    <property type="entry name" value="Amino_oxidase"/>
</dbReference>
<evidence type="ECO:0000313" key="2">
    <source>
        <dbReference type="EMBL" id="MBD3913441.1"/>
    </source>
</evidence>
<dbReference type="Proteomes" id="UP000649289">
    <property type="component" value="Unassembled WGS sequence"/>
</dbReference>
<dbReference type="Gene3D" id="3.50.50.60">
    <property type="entry name" value="FAD/NAD(P)-binding domain"/>
    <property type="match status" value="2"/>
</dbReference>
<organism evidence="2 3">
    <name type="scientific">Nocardioides hwasunensis</name>
    <dbReference type="NCBI Taxonomy" id="397258"/>
    <lineage>
        <taxon>Bacteria</taxon>
        <taxon>Bacillati</taxon>
        <taxon>Actinomycetota</taxon>
        <taxon>Actinomycetes</taxon>
        <taxon>Propionibacteriales</taxon>
        <taxon>Nocardioidaceae</taxon>
        <taxon>Nocardioides</taxon>
    </lineage>
</organism>
<sequence length="442" mass="47361">MSRVVVVGGGFGGMAAAARLAKLGHDVTLLERSPRLGGALSTVEQDGFAWDAGASTTLLPAVVRDLFRKSGRPLEREVDLQPLDLVREHRFEDGTSLALPGGSRAAQLAAFETLGAGLGHQWVEHVASYGETWELLRREWFERAFDADVAPREMTSLLESRESLQKRLRRTFRDERLRLVAGHRLVMDGHHLRDVPVFAGVDVYLEQRFGAWTVPGGLAALGAAMADRLALRNVDVRTGASATDLVLRAGRVAAVRTDDGEVDADLVVVAIDPRRLPALATYVRRTTPAFPPVVCHVGLAGGPGLELPDLPHEVVVHGDPHIVVRTGGRAPDGAAAWTVLARGRLVEDLLTALARRGIDLRRRVITRRDRSPRDLVDAWGGSPHGLQWAGPRSAGTRLGPRTPIAGVLAAGAHATTGSGLPFAGLSAALVAETVGRAERRVL</sequence>
<dbReference type="InterPro" id="IPR036188">
    <property type="entry name" value="FAD/NAD-bd_sf"/>
</dbReference>
<dbReference type="EMBL" id="JACXYY010000001">
    <property type="protein sequence ID" value="MBD3913441.1"/>
    <property type="molecule type" value="Genomic_DNA"/>
</dbReference>
<evidence type="ECO:0000313" key="3">
    <source>
        <dbReference type="Proteomes" id="UP000649289"/>
    </source>
</evidence>
<gene>
    <name evidence="2" type="ORF">IEZ25_02340</name>
</gene>
<proteinExistence type="predicted"/>
<accession>A0ABR8ME02</accession>